<evidence type="ECO:0000313" key="4">
    <source>
        <dbReference type="Proteomes" id="UP000606172"/>
    </source>
</evidence>
<dbReference type="InterPro" id="IPR047650">
    <property type="entry name" value="Transpos_IS110"/>
</dbReference>
<protein>
    <submittedName>
        <fullName evidence="3">IS110 family transposase</fullName>
    </submittedName>
</protein>
<dbReference type="Pfam" id="PF01548">
    <property type="entry name" value="DEDD_Tnp_IS110"/>
    <property type="match status" value="1"/>
</dbReference>
<dbReference type="GO" id="GO:0003677">
    <property type="term" value="F:DNA binding"/>
    <property type="evidence" value="ECO:0007669"/>
    <property type="project" value="InterPro"/>
</dbReference>
<reference evidence="3" key="1">
    <citation type="submission" date="2021-01" db="EMBL/GenBank/DDBJ databases">
        <title>Whole genome shotgun sequence of Sinosporangium siamense NBRC 109515.</title>
        <authorList>
            <person name="Komaki H."/>
            <person name="Tamura T."/>
        </authorList>
    </citation>
    <scope>NUCLEOTIDE SEQUENCE</scope>
    <source>
        <strain evidence="3">NBRC 109515</strain>
    </source>
</reference>
<accession>A0A919V9V9</accession>
<dbReference type="Pfam" id="PF02371">
    <property type="entry name" value="Transposase_20"/>
    <property type="match status" value="1"/>
</dbReference>
<dbReference type="EMBL" id="BOOW01000074">
    <property type="protein sequence ID" value="GII97620.1"/>
    <property type="molecule type" value="Genomic_DNA"/>
</dbReference>
<dbReference type="GO" id="GO:0004803">
    <property type="term" value="F:transposase activity"/>
    <property type="evidence" value="ECO:0007669"/>
    <property type="project" value="InterPro"/>
</dbReference>
<organism evidence="3 4">
    <name type="scientific">Sinosporangium siamense</name>
    <dbReference type="NCBI Taxonomy" id="1367973"/>
    <lineage>
        <taxon>Bacteria</taxon>
        <taxon>Bacillati</taxon>
        <taxon>Actinomycetota</taxon>
        <taxon>Actinomycetes</taxon>
        <taxon>Streptosporangiales</taxon>
        <taxon>Streptosporangiaceae</taxon>
        <taxon>Sinosporangium</taxon>
    </lineage>
</organism>
<proteinExistence type="predicted"/>
<name>A0A919V9V9_9ACTN</name>
<dbReference type="PANTHER" id="PTHR33055:SF16">
    <property type="entry name" value="TRANSPOSASE FOR INSERTION SEQUENCE ELEMENT IS1547"/>
    <property type="match status" value="1"/>
</dbReference>
<dbReference type="PANTHER" id="PTHR33055">
    <property type="entry name" value="TRANSPOSASE FOR INSERTION SEQUENCE ELEMENT IS1111A"/>
    <property type="match status" value="1"/>
</dbReference>
<comment type="caution">
    <text evidence="3">The sequence shown here is derived from an EMBL/GenBank/DDBJ whole genome shotgun (WGS) entry which is preliminary data.</text>
</comment>
<dbReference type="Proteomes" id="UP000606172">
    <property type="component" value="Unassembled WGS sequence"/>
</dbReference>
<evidence type="ECO:0000313" key="3">
    <source>
        <dbReference type="EMBL" id="GII97620.1"/>
    </source>
</evidence>
<gene>
    <name evidence="3" type="ORF">Ssi02_78510</name>
</gene>
<feature type="domain" description="Transposase IS110-like N-terminal" evidence="1">
    <location>
        <begin position="19"/>
        <end position="166"/>
    </location>
</feature>
<feature type="domain" description="Transposase IS116/IS110/IS902 C-terminal" evidence="2">
    <location>
        <begin position="238"/>
        <end position="320"/>
    </location>
</feature>
<keyword evidence="4" id="KW-1185">Reference proteome</keyword>
<dbReference type="InterPro" id="IPR002525">
    <property type="entry name" value="Transp_IS110-like_N"/>
</dbReference>
<dbReference type="NCBIfam" id="NF033542">
    <property type="entry name" value="transpos_IS110"/>
    <property type="match status" value="1"/>
</dbReference>
<dbReference type="AlphaFoldDB" id="A0A919V9V9"/>
<sequence>MPHTSTLLHPDPSPEQVILGVDTHKDVHVAAAVTAMGAPLGSRSFPACPDGYRELVAWARSFGVLRRAGVECTGSYGAALARVLIAEDISVFEVGQPDKAMRRRRGKSDEVDAEAAARAVLSGRATAIPKSGDGPVETARLLRRAKESAVKARTQAINQLRAVLVVAGPELRASFDGLGPKTLIRRCAELAAGPVADVDSATVYVLRLLATRVQSLSQEIDAVGKLLEDVVRRHAPALLERVGVGPDTAAALLVTAGDNPERLDGEGSFAALCGVSPVEASSGKSQRRRLNRGGDRQANAALYRIVLTRLRWDDRTREYLRRRTAEGKTRREVIRCLKRYVAREIFGLVKAAAKDHGRSPV</sequence>
<dbReference type="InterPro" id="IPR003346">
    <property type="entry name" value="Transposase_20"/>
</dbReference>
<evidence type="ECO:0000259" key="1">
    <source>
        <dbReference type="Pfam" id="PF01548"/>
    </source>
</evidence>
<dbReference type="GO" id="GO:0006313">
    <property type="term" value="P:DNA transposition"/>
    <property type="evidence" value="ECO:0007669"/>
    <property type="project" value="InterPro"/>
</dbReference>
<evidence type="ECO:0000259" key="2">
    <source>
        <dbReference type="Pfam" id="PF02371"/>
    </source>
</evidence>